<feature type="compositionally biased region" description="Basic and acidic residues" evidence="5">
    <location>
        <begin position="383"/>
        <end position="403"/>
    </location>
</feature>
<keyword evidence="4 6" id="KW-0472">Membrane</keyword>
<evidence type="ECO:0000256" key="3">
    <source>
        <dbReference type="ARBA" id="ARBA00022989"/>
    </source>
</evidence>
<dbReference type="AlphaFoldDB" id="A0A9P4MDW1"/>
<comment type="caution">
    <text evidence="7">The sequence shown here is derived from an EMBL/GenBank/DDBJ whole genome shotgun (WGS) entry which is preliminary data.</text>
</comment>
<dbReference type="GO" id="GO:0016020">
    <property type="term" value="C:membrane"/>
    <property type="evidence" value="ECO:0007669"/>
    <property type="project" value="UniProtKB-SubCell"/>
</dbReference>
<evidence type="ECO:0000256" key="4">
    <source>
        <dbReference type="ARBA" id="ARBA00023136"/>
    </source>
</evidence>
<keyword evidence="3 6" id="KW-1133">Transmembrane helix</keyword>
<evidence type="ECO:0000256" key="5">
    <source>
        <dbReference type="SAM" id="MobiDB-lite"/>
    </source>
</evidence>
<dbReference type="PANTHER" id="PTHR12883">
    <property type="entry name" value="ADIPOCYTE-SPECIFIC PROTEIN 4-RELATED"/>
    <property type="match status" value="1"/>
</dbReference>
<evidence type="ECO:0000313" key="8">
    <source>
        <dbReference type="Proteomes" id="UP000799772"/>
    </source>
</evidence>
<feature type="transmembrane region" description="Helical" evidence="6">
    <location>
        <begin position="79"/>
        <end position="99"/>
    </location>
</feature>
<gene>
    <name evidence="7" type="ORF">NA57DRAFT_30164</name>
</gene>
<dbReference type="EMBL" id="ML978121">
    <property type="protein sequence ID" value="KAF2103857.1"/>
    <property type="molecule type" value="Genomic_DNA"/>
</dbReference>
<name>A0A9P4MDW1_9PEZI</name>
<accession>A0A9P4MDW1</accession>
<reference evidence="7" key="1">
    <citation type="journal article" date="2020" name="Stud. Mycol.">
        <title>101 Dothideomycetes genomes: a test case for predicting lifestyles and emergence of pathogens.</title>
        <authorList>
            <person name="Haridas S."/>
            <person name="Albert R."/>
            <person name="Binder M."/>
            <person name="Bloem J."/>
            <person name="Labutti K."/>
            <person name="Salamov A."/>
            <person name="Andreopoulos B."/>
            <person name="Baker S."/>
            <person name="Barry K."/>
            <person name="Bills G."/>
            <person name="Bluhm B."/>
            <person name="Cannon C."/>
            <person name="Castanera R."/>
            <person name="Culley D."/>
            <person name="Daum C."/>
            <person name="Ezra D."/>
            <person name="Gonzalez J."/>
            <person name="Henrissat B."/>
            <person name="Kuo A."/>
            <person name="Liang C."/>
            <person name="Lipzen A."/>
            <person name="Lutzoni F."/>
            <person name="Magnuson J."/>
            <person name="Mondo S."/>
            <person name="Nolan M."/>
            <person name="Ohm R."/>
            <person name="Pangilinan J."/>
            <person name="Park H.-J."/>
            <person name="Ramirez L."/>
            <person name="Alfaro M."/>
            <person name="Sun H."/>
            <person name="Tritt A."/>
            <person name="Yoshinaga Y."/>
            <person name="Zwiers L.-H."/>
            <person name="Turgeon B."/>
            <person name="Goodwin S."/>
            <person name="Spatafora J."/>
            <person name="Crous P."/>
            <person name="Grigoriev I."/>
        </authorList>
    </citation>
    <scope>NUCLEOTIDE SEQUENCE</scope>
    <source>
        <strain evidence="7">CBS 133067</strain>
    </source>
</reference>
<evidence type="ECO:0000313" key="7">
    <source>
        <dbReference type="EMBL" id="KAF2103857.1"/>
    </source>
</evidence>
<dbReference type="PANTHER" id="PTHR12883:SF0">
    <property type="entry name" value="PAT COMPLEX SUBUNIT CCDC47"/>
    <property type="match status" value="1"/>
</dbReference>
<dbReference type="GO" id="GO:0032469">
    <property type="term" value="P:endoplasmic reticulum calcium ion homeostasis"/>
    <property type="evidence" value="ECO:0007669"/>
    <property type="project" value="InterPro"/>
</dbReference>
<dbReference type="Proteomes" id="UP000799772">
    <property type="component" value="Unassembled WGS sequence"/>
</dbReference>
<proteinExistence type="predicted"/>
<dbReference type="GO" id="GO:0005783">
    <property type="term" value="C:endoplasmic reticulum"/>
    <property type="evidence" value="ECO:0007669"/>
    <property type="project" value="InterPro"/>
</dbReference>
<feature type="region of interest" description="Disordered" evidence="5">
    <location>
        <begin position="383"/>
        <end position="434"/>
    </location>
</feature>
<protein>
    <submittedName>
        <fullName evidence="7">DUF1682-domain-containing protein</fullName>
    </submittedName>
</protein>
<evidence type="ECO:0000256" key="2">
    <source>
        <dbReference type="ARBA" id="ARBA00022692"/>
    </source>
</evidence>
<dbReference type="InterPro" id="IPR012879">
    <property type="entry name" value="CCDC47"/>
</dbReference>
<dbReference type="OrthoDB" id="10039147at2759"/>
<dbReference type="GO" id="GO:0005509">
    <property type="term" value="F:calcium ion binding"/>
    <property type="evidence" value="ECO:0007669"/>
    <property type="project" value="InterPro"/>
</dbReference>
<evidence type="ECO:0000256" key="6">
    <source>
        <dbReference type="SAM" id="Phobius"/>
    </source>
</evidence>
<feature type="compositionally biased region" description="Basic and acidic residues" evidence="5">
    <location>
        <begin position="410"/>
        <end position="425"/>
    </location>
</feature>
<sequence length="434" mass="48920">MADFLQGLFGGAKSSVSSAAPAADTDFADYATAASPSPASHAAPSAADSSPIAASPTGLAARPYTKWYRVWERTQVSDFYQEMFILPVVLIFVVIHVWGTKTNKRKARSWITAHAPVLQQEFASVGYGGGKTPITADDFLKERKADEYTTYATGRQNIAFVDLKLTLLKRYNPLMLLGETVLSFFFDSLPAPEERMEATAYSFDARETSLVTPRTLGDTKVPNSGYEGFVWAIVHKDMMKRLRNDRYDLSLTTTKDHPKLPDWATVMTENAEITETLLTPELIKAVAQAGEVLDGLIISDQPIDQPKRLDDTVPKKRVSLALRLPSGSSPSAYESTVPLFQCFIRLTDQLVKDARWRPEVMRRIKQTREEEIRKIRKVDEDEKAEQFKTAGDKRKKEEREAKLKGMNAEQQRKFLDKEREKDARKAQKKRTMRG</sequence>
<keyword evidence="8" id="KW-1185">Reference proteome</keyword>
<evidence type="ECO:0000256" key="1">
    <source>
        <dbReference type="ARBA" id="ARBA00004167"/>
    </source>
</evidence>
<keyword evidence="2 6" id="KW-0812">Transmembrane</keyword>
<organism evidence="7 8">
    <name type="scientific">Rhizodiscina lignyota</name>
    <dbReference type="NCBI Taxonomy" id="1504668"/>
    <lineage>
        <taxon>Eukaryota</taxon>
        <taxon>Fungi</taxon>
        <taxon>Dikarya</taxon>
        <taxon>Ascomycota</taxon>
        <taxon>Pezizomycotina</taxon>
        <taxon>Dothideomycetes</taxon>
        <taxon>Pleosporomycetidae</taxon>
        <taxon>Aulographales</taxon>
        <taxon>Rhizodiscinaceae</taxon>
        <taxon>Rhizodiscina</taxon>
    </lineage>
</organism>
<dbReference type="Pfam" id="PF07946">
    <property type="entry name" value="CCDC47"/>
    <property type="match status" value="1"/>
</dbReference>
<comment type="subcellular location">
    <subcellularLocation>
        <location evidence="1">Membrane</location>
        <topology evidence="1">Single-pass membrane protein</topology>
    </subcellularLocation>
</comment>